<sequence length="531" mass="60098">MADGPIVTVNEGQLRGSKYELVDGSTCYAFRGVPYARPPVGELRFRAPLPPLPWEGIKDVTNFGPICAQFNITHQGEEDCLHMNIYTKSFNSKSPVIVNIHGGSYDTGSGDFFLPDFLMLHEDIVFVTINYRLEALGFLVLDIPEVPGNAGMKDQVESLRWIKNNIAQFGGDPDSVTLLGESSGASSVTYHMLSPMATGLFHKVIAQSGVCTNDWAIARNMKKRAFRVGKLLGTDTEDVYELLNYFRSLDAYSLTNVTTATATKDELNRGFPDQFLPCVEKKFPSVVAFMAENPVKMMAEGRVVNNVPLMLGYNSAEGIYNTLDTIAKLDLYNKEPSYYVPREISEKVSEKKLKEFGDRIKKFYFGDKNMTTDDMNTIATMLTDTEFSYNVNRFANLYTKASGLAYLYRFDLVTDLNVVKLVLLGLADLNGASHGDDLFYLFYNWLNEQQYKQEEKLREIVFRLTKLWVNFARTGNPTPDDSLGAIWKPYTVNGKEYFKIDETYESSNNVDESRMQFWNNLYSEACRPHIK</sequence>
<dbReference type="PANTHER" id="PTHR11559">
    <property type="entry name" value="CARBOXYLESTERASE"/>
    <property type="match status" value="1"/>
</dbReference>
<evidence type="ECO:0000313" key="8">
    <source>
        <dbReference type="Proteomes" id="UP001652582"/>
    </source>
</evidence>
<dbReference type="RefSeq" id="XP_052738630.1">
    <property type="nucleotide sequence ID" value="XM_052882670.1"/>
</dbReference>
<evidence type="ECO:0000313" key="9">
    <source>
        <dbReference type="RefSeq" id="XP_052738630.1"/>
    </source>
</evidence>
<dbReference type="InterPro" id="IPR029058">
    <property type="entry name" value="AB_hydrolase_fold"/>
</dbReference>
<dbReference type="PROSITE" id="PS00122">
    <property type="entry name" value="CARBOXYLESTERASE_B_1"/>
    <property type="match status" value="1"/>
</dbReference>
<comment type="similarity">
    <text evidence="1 6">Belongs to the type-B carboxylesterase/lipase family.</text>
</comment>
<keyword evidence="2" id="KW-0719">Serine esterase</keyword>
<dbReference type="SUPFAM" id="SSF53474">
    <property type="entry name" value="alpha/beta-Hydrolases"/>
    <property type="match status" value="1"/>
</dbReference>
<proteinExistence type="inferred from homology"/>
<dbReference type="InterPro" id="IPR002018">
    <property type="entry name" value="CarbesteraseB"/>
</dbReference>
<protein>
    <recommendedName>
        <fullName evidence="6">Carboxylic ester hydrolase</fullName>
        <ecNumber evidence="6">3.1.1.-</ecNumber>
    </recommendedName>
</protein>
<keyword evidence="8" id="KW-1185">Reference proteome</keyword>
<dbReference type="EC" id="3.1.1.-" evidence="6"/>
<keyword evidence="5" id="KW-0325">Glycoprotein</keyword>
<evidence type="ECO:0000256" key="4">
    <source>
        <dbReference type="ARBA" id="ARBA00023157"/>
    </source>
</evidence>
<evidence type="ECO:0000259" key="7">
    <source>
        <dbReference type="Pfam" id="PF00135"/>
    </source>
</evidence>
<dbReference type="Proteomes" id="UP001652582">
    <property type="component" value="Chromosome 7"/>
</dbReference>
<keyword evidence="3 6" id="KW-0378">Hydrolase</keyword>
<dbReference type="Pfam" id="PF00135">
    <property type="entry name" value="COesterase"/>
    <property type="match status" value="1"/>
</dbReference>
<dbReference type="Gene3D" id="3.40.50.1820">
    <property type="entry name" value="alpha/beta hydrolase"/>
    <property type="match status" value="1"/>
</dbReference>
<evidence type="ECO:0000256" key="2">
    <source>
        <dbReference type="ARBA" id="ARBA00022487"/>
    </source>
</evidence>
<dbReference type="GeneID" id="112045787"/>
<gene>
    <name evidence="9" type="primary">LOC112045787</name>
</gene>
<organism evidence="8 9">
    <name type="scientific">Bicyclus anynana</name>
    <name type="common">Squinting bush brown butterfly</name>
    <dbReference type="NCBI Taxonomy" id="110368"/>
    <lineage>
        <taxon>Eukaryota</taxon>
        <taxon>Metazoa</taxon>
        <taxon>Ecdysozoa</taxon>
        <taxon>Arthropoda</taxon>
        <taxon>Hexapoda</taxon>
        <taxon>Insecta</taxon>
        <taxon>Pterygota</taxon>
        <taxon>Neoptera</taxon>
        <taxon>Endopterygota</taxon>
        <taxon>Lepidoptera</taxon>
        <taxon>Glossata</taxon>
        <taxon>Ditrysia</taxon>
        <taxon>Papilionoidea</taxon>
        <taxon>Nymphalidae</taxon>
        <taxon>Satyrinae</taxon>
        <taxon>Satyrini</taxon>
        <taxon>Mycalesina</taxon>
        <taxon>Bicyclus</taxon>
    </lineage>
</organism>
<feature type="domain" description="Carboxylesterase type B" evidence="7">
    <location>
        <begin position="4"/>
        <end position="518"/>
    </location>
</feature>
<accession>A0ABM3LHS7</accession>
<evidence type="ECO:0000256" key="1">
    <source>
        <dbReference type="ARBA" id="ARBA00005964"/>
    </source>
</evidence>
<reference evidence="9" key="1">
    <citation type="submission" date="2025-08" db="UniProtKB">
        <authorList>
            <consortium name="RefSeq"/>
        </authorList>
    </citation>
    <scope>IDENTIFICATION</scope>
</reference>
<keyword evidence="4" id="KW-1015">Disulfide bond</keyword>
<dbReference type="InterPro" id="IPR019826">
    <property type="entry name" value="Carboxylesterase_B_AS"/>
</dbReference>
<evidence type="ECO:0000256" key="5">
    <source>
        <dbReference type="ARBA" id="ARBA00023180"/>
    </source>
</evidence>
<name>A0ABM3LHS7_BICAN</name>
<evidence type="ECO:0000256" key="6">
    <source>
        <dbReference type="RuleBase" id="RU361235"/>
    </source>
</evidence>
<dbReference type="InterPro" id="IPR050309">
    <property type="entry name" value="Type-B_Carboxylest/Lipase"/>
</dbReference>
<evidence type="ECO:0000256" key="3">
    <source>
        <dbReference type="ARBA" id="ARBA00022801"/>
    </source>
</evidence>